<dbReference type="GO" id="GO:0005524">
    <property type="term" value="F:ATP binding"/>
    <property type="evidence" value="ECO:0007669"/>
    <property type="project" value="UniProtKB-KW"/>
</dbReference>
<name>A0A243CRT4_BACTU</name>
<sequence>MIELKDVSKSFDRKSILNNYSLTINNNEFVSIVGPSGAGKTTVLNLMGLLEKPDSGNIKIAGYENPNKKEIMYLRRYTLGYIFQNYVLMDNETVSTNLLISKTYNNNFNNNMLERILDNVGLDSTYLHKKIYQLSGGEQQRIAIARIMLKPCEIILADEPTGNLDSSNKKLIVSLFRQLQSLGKTIVCVTHDRDIAHNSDRIIKIAEMKGFKV</sequence>
<dbReference type="Gene3D" id="3.40.50.300">
    <property type="entry name" value="P-loop containing nucleotide triphosphate hydrolases"/>
    <property type="match status" value="1"/>
</dbReference>
<dbReference type="PROSITE" id="PS50893">
    <property type="entry name" value="ABC_TRANSPORTER_2"/>
    <property type="match status" value="1"/>
</dbReference>
<comment type="caution">
    <text evidence="4">The sequence shown here is derived from an EMBL/GenBank/DDBJ whole genome shotgun (WGS) entry which is preliminary data.</text>
</comment>
<dbReference type="InterPro" id="IPR003439">
    <property type="entry name" value="ABC_transporter-like_ATP-bd"/>
</dbReference>
<dbReference type="SMART" id="SM00382">
    <property type="entry name" value="AAA"/>
    <property type="match status" value="1"/>
</dbReference>
<feature type="domain" description="ABC transporter" evidence="3">
    <location>
        <begin position="2"/>
        <end position="213"/>
    </location>
</feature>
<dbReference type="AlphaFoldDB" id="A0A243CRT4"/>
<protein>
    <submittedName>
        <fullName evidence="4">ABC transporter ATP-binding protein</fullName>
    </submittedName>
</protein>
<dbReference type="EMBL" id="NFDQ01000076">
    <property type="protein sequence ID" value="OTY70801.1"/>
    <property type="molecule type" value="Genomic_DNA"/>
</dbReference>
<gene>
    <name evidence="4" type="ORF">BK749_21725</name>
</gene>
<dbReference type="PROSITE" id="PS00211">
    <property type="entry name" value="ABC_TRANSPORTER_1"/>
    <property type="match status" value="1"/>
</dbReference>
<dbReference type="GO" id="GO:0016887">
    <property type="term" value="F:ATP hydrolysis activity"/>
    <property type="evidence" value="ECO:0007669"/>
    <property type="project" value="InterPro"/>
</dbReference>
<evidence type="ECO:0000256" key="2">
    <source>
        <dbReference type="ARBA" id="ARBA00022840"/>
    </source>
</evidence>
<keyword evidence="1" id="KW-0547">Nucleotide-binding</keyword>
<dbReference type="PANTHER" id="PTHR42798:SF2">
    <property type="entry name" value="ABC TRANSPORTER ATP-BINDING PROTEIN MG467-RELATED"/>
    <property type="match status" value="1"/>
</dbReference>
<dbReference type="PANTHER" id="PTHR42798">
    <property type="entry name" value="LIPOPROTEIN-RELEASING SYSTEM ATP-BINDING PROTEIN LOLD"/>
    <property type="match status" value="1"/>
</dbReference>
<dbReference type="Proteomes" id="UP000194911">
    <property type="component" value="Unassembled WGS sequence"/>
</dbReference>
<accession>A0A243CRT4</accession>
<reference evidence="4 5" key="1">
    <citation type="submission" date="2016-10" db="EMBL/GenBank/DDBJ databases">
        <title>Comparative genomics of Bacillus thuringiensis reveals a path to pathogens against multiple invertebrate hosts.</title>
        <authorList>
            <person name="Zheng J."/>
            <person name="Gao Q."/>
            <person name="Liu H."/>
            <person name="Peng D."/>
            <person name="Ruan L."/>
            <person name="Sun M."/>
        </authorList>
    </citation>
    <scope>NUCLEOTIDE SEQUENCE [LARGE SCALE GENOMIC DNA]</scope>
    <source>
        <strain evidence="4">BGSC 4CE1</strain>
    </source>
</reference>
<keyword evidence="2 4" id="KW-0067">ATP-binding</keyword>
<evidence type="ECO:0000259" key="3">
    <source>
        <dbReference type="PROSITE" id="PS50893"/>
    </source>
</evidence>
<evidence type="ECO:0000313" key="5">
    <source>
        <dbReference type="Proteomes" id="UP000194911"/>
    </source>
</evidence>
<dbReference type="RefSeq" id="WP_000571197.1">
    <property type="nucleotide sequence ID" value="NZ_NFDQ01000076.1"/>
</dbReference>
<evidence type="ECO:0000256" key="1">
    <source>
        <dbReference type="ARBA" id="ARBA00022741"/>
    </source>
</evidence>
<dbReference type="SUPFAM" id="SSF52540">
    <property type="entry name" value="P-loop containing nucleoside triphosphate hydrolases"/>
    <property type="match status" value="1"/>
</dbReference>
<evidence type="ECO:0000313" key="4">
    <source>
        <dbReference type="EMBL" id="OTY70801.1"/>
    </source>
</evidence>
<dbReference type="InterPro" id="IPR003593">
    <property type="entry name" value="AAA+_ATPase"/>
</dbReference>
<dbReference type="Pfam" id="PF00005">
    <property type="entry name" value="ABC_tran"/>
    <property type="match status" value="1"/>
</dbReference>
<organism evidence="4 5">
    <name type="scientific">Bacillus thuringiensis serovar vazensis</name>
    <dbReference type="NCBI Taxonomy" id="180867"/>
    <lineage>
        <taxon>Bacteria</taxon>
        <taxon>Bacillati</taxon>
        <taxon>Bacillota</taxon>
        <taxon>Bacilli</taxon>
        <taxon>Bacillales</taxon>
        <taxon>Bacillaceae</taxon>
        <taxon>Bacillus</taxon>
        <taxon>Bacillus cereus group</taxon>
    </lineage>
</organism>
<dbReference type="InterPro" id="IPR027417">
    <property type="entry name" value="P-loop_NTPase"/>
</dbReference>
<proteinExistence type="predicted"/>
<dbReference type="InterPro" id="IPR017871">
    <property type="entry name" value="ABC_transporter-like_CS"/>
</dbReference>